<evidence type="ECO:0000256" key="1">
    <source>
        <dbReference type="SAM" id="MobiDB-lite"/>
    </source>
</evidence>
<feature type="region of interest" description="Disordered" evidence="1">
    <location>
        <begin position="8"/>
        <end position="34"/>
    </location>
</feature>
<comment type="caution">
    <text evidence="3">The sequence shown here is derived from an EMBL/GenBank/DDBJ whole genome shotgun (WGS) entry which is preliminary data.</text>
</comment>
<dbReference type="Gene3D" id="3.90.1340.10">
    <property type="entry name" value="Phage tail collar domain"/>
    <property type="match status" value="1"/>
</dbReference>
<gene>
    <name evidence="3" type="ORF">ABID43_001180</name>
</gene>
<sequence length="421" mass="42227">MTGLIHFSTDAQSNDLGAPPINWSEGQPAKSVNNSARETMAAIARWRDDNAGGLIANRGGGDAYAVSTNQLFDAPSFEQAHTLAFTVSAANQGPATLAPDGLGALPIRRPGNLDLAPGDLQPAVIYRVARLGSFYLILGSNLAECGMVASFASPTVPSGWLICDGRALSRTTYAALFSRIGGYYGSDDAAGTFRLPDLRGRTVFGADAGVGRLTGAGGLGGALGSVGGVEAVTLTEAQLAAHSHTGEATGPAGGHDHGGKTQDAGQHSHGGATANGGVHSHVGTTGDGGAHTHTGSTDSAGTHTHGVQYLRQMNYATNGASGGTNALNAGDPSGTNTTGITDGNGAHTHSVTLTGAPAHQHPLTTADSAAHAHTIPTENAHAHGITRVDDHTHSLNLGSAGGGQAHTNIPPGLVVTFAIKA</sequence>
<feature type="domain" description="Phage tail collar" evidence="2">
    <location>
        <begin position="146"/>
        <end position="203"/>
    </location>
</feature>
<dbReference type="RefSeq" id="WP_238282307.1">
    <property type="nucleotide sequence ID" value="NZ_BPQL01000162.1"/>
</dbReference>
<evidence type="ECO:0000259" key="2">
    <source>
        <dbReference type="Pfam" id="PF07484"/>
    </source>
</evidence>
<dbReference type="InterPro" id="IPR037053">
    <property type="entry name" value="Phage_tail_collar_dom_sf"/>
</dbReference>
<dbReference type="Pfam" id="PF07484">
    <property type="entry name" value="Collar"/>
    <property type="match status" value="1"/>
</dbReference>
<feature type="region of interest" description="Disordered" evidence="1">
    <location>
        <begin position="245"/>
        <end position="303"/>
    </location>
</feature>
<accession>A0ABV2L430</accession>
<proteinExistence type="predicted"/>
<protein>
    <submittedName>
        <fullName evidence="3">Microcystin-dependent protein</fullName>
    </submittedName>
</protein>
<evidence type="ECO:0000313" key="3">
    <source>
        <dbReference type="EMBL" id="MET3691655.1"/>
    </source>
</evidence>
<feature type="compositionally biased region" description="Low complexity" evidence="1">
    <location>
        <begin position="334"/>
        <end position="345"/>
    </location>
</feature>
<dbReference type="EMBL" id="JBEPMM010000002">
    <property type="protein sequence ID" value="MET3691655.1"/>
    <property type="molecule type" value="Genomic_DNA"/>
</dbReference>
<organism evidence="3 4">
    <name type="scientific">Methylobacterium goesingense</name>
    <dbReference type="NCBI Taxonomy" id="243690"/>
    <lineage>
        <taxon>Bacteria</taxon>
        <taxon>Pseudomonadati</taxon>
        <taxon>Pseudomonadota</taxon>
        <taxon>Alphaproteobacteria</taxon>
        <taxon>Hyphomicrobiales</taxon>
        <taxon>Methylobacteriaceae</taxon>
        <taxon>Methylobacterium</taxon>
    </lineage>
</organism>
<reference evidence="3 4" key="1">
    <citation type="submission" date="2024-06" db="EMBL/GenBank/DDBJ databases">
        <title>Genomic Encyclopedia of Type Strains, Phase IV (KMG-IV): sequencing the most valuable type-strain genomes for metagenomic binning, comparative biology and taxonomic classification.</title>
        <authorList>
            <person name="Goeker M."/>
        </authorList>
    </citation>
    <scope>NUCLEOTIDE SEQUENCE [LARGE SCALE GENOMIC DNA]</scope>
    <source>
        <strain evidence="3 4">DSM 21331</strain>
    </source>
</reference>
<keyword evidence="4" id="KW-1185">Reference proteome</keyword>
<dbReference type="Proteomes" id="UP001549145">
    <property type="component" value="Unassembled WGS sequence"/>
</dbReference>
<dbReference type="SUPFAM" id="SSF88874">
    <property type="entry name" value="Receptor-binding domain of short tail fibre protein gp12"/>
    <property type="match status" value="1"/>
</dbReference>
<feature type="region of interest" description="Disordered" evidence="1">
    <location>
        <begin position="321"/>
        <end position="350"/>
    </location>
</feature>
<name>A0ABV2L430_9HYPH</name>
<evidence type="ECO:0000313" key="4">
    <source>
        <dbReference type="Proteomes" id="UP001549145"/>
    </source>
</evidence>
<dbReference type="InterPro" id="IPR011083">
    <property type="entry name" value="Phage_tail_collar_dom"/>
</dbReference>